<dbReference type="Gene3D" id="6.10.140.1110">
    <property type="match status" value="1"/>
</dbReference>
<dbReference type="InterPro" id="IPR021297">
    <property type="entry name" value="YlqD"/>
</dbReference>
<name>A0AAW7ZD63_9FIRM</name>
<dbReference type="RefSeq" id="WP_304542339.1">
    <property type="nucleotide sequence ID" value="NZ_JARPTC010000011.1"/>
</dbReference>
<proteinExistence type="predicted"/>
<protein>
    <submittedName>
        <fullName evidence="1">YlqD family protein</fullName>
    </submittedName>
</protein>
<reference evidence="1" key="2">
    <citation type="submission" date="2023-03" db="EMBL/GenBank/DDBJ databases">
        <authorList>
            <person name="Zhang Z."/>
        </authorList>
    </citation>
    <scope>NUCLEOTIDE SEQUENCE</scope>
    <source>
        <strain evidence="1">DSA</strain>
    </source>
</reference>
<reference evidence="1" key="1">
    <citation type="journal article" date="2023" name="J. Hazard. Mater.">
        <title>Anaerobic biodegradation of pyrene and benzo[a]pyrene by a new sulfate-reducing Desulforamulus aquiferis strain DSA.</title>
        <authorList>
            <person name="Zhang Z."/>
            <person name="Sun J."/>
            <person name="Gong X."/>
            <person name="Wang C."/>
            <person name="Wang H."/>
        </authorList>
    </citation>
    <scope>NUCLEOTIDE SEQUENCE</scope>
    <source>
        <strain evidence="1">DSA</strain>
    </source>
</reference>
<keyword evidence="2" id="KW-1185">Reference proteome</keyword>
<dbReference type="Pfam" id="PF11068">
    <property type="entry name" value="YlqD"/>
    <property type="match status" value="1"/>
</dbReference>
<dbReference type="Proteomes" id="UP001172911">
    <property type="component" value="Unassembled WGS sequence"/>
</dbReference>
<evidence type="ECO:0000313" key="2">
    <source>
        <dbReference type="Proteomes" id="UP001172911"/>
    </source>
</evidence>
<dbReference type="AlphaFoldDB" id="A0AAW7ZD63"/>
<accession>A0AAW7ZD63</accession>
<organism evidence="1 2">
    <name type="scientific">Desulforamulus aquiferis</name>
    <dbReference type="NCBI Taxonomy" id="1397668"/>
    <lineage>
        <taxon>Bacteria</taxon>
        <taxon>Bacillati</taxon>
        <taxon>Bacillota</taxon>
        <taxon>Clostridia</taxon>
        <taxon>Eubacteriales</taxon>
        <taxon>Peptococcaceae</taxon>
        <taxon>Desulforamulus</taxon>
    </lineage>
</organism>
<evidence type="ECO:0000313" key="1">
    <source>
        <dbReference type="EMBL" id="MDO7787195.1"/>
    </source>
</evidence>
<dbReference type="EMBL" id="JARPTC010000011">
    <property type="protein sequence ID" value="MDO7787195.1"/>
    <property type="molecule type" value="Genomic_DNA"/>
</dbReference>
<sequence length="137" mass="15478">MLTITRPVLVKVRVTDSYKRALVQELQQSAGKLELEIQQLDFQAKKLLEIAKKNPAGAEVARVQLEQEKHRRLDSRTKLLDRIKDVGRLSNGSEVLQGQVESIVDVKVGDNWHSLMTAEIVIEDGKVVEIRSLKPEV</sequence>
<comment type="caution">
    <text evidence="1">The sequence shown here is derived from an EMBL/GenBank/DDBJ whole genome shotgun (WGS) entry which is preliminary data.</text>
</comment>
<gene>
    <name evidence="1" type="ORF">P6N53_08185</name>
</gene>